<gene>
    <name evidence="3" type="ORF">F4827_001506</name>
</gene>
<keyword evidence="4" id="KW-1185">Reference proteome</keyword>
<keyword evidence="2" id="KW-0732">Signal</keyword>
<dbReference type="AlphaFoldDB" id="A0A7W9TUG6"/>
<dbReference type="Proteomes" id="UP000571554">
    <property type="component" value="Unassembled WGS sequence"/>
</dbReference>
<proteinExistence type="predicted"/>
<name>A0A7W9TUG6_9BURK</name>
<feature type="chain" id="PRO_5031144521" evidence="2">
    <location>
        <begin position="28"/>
        <end position="173"/>
    </location>
</feature>
<comment type="caution">
    <text evidence="3">The sequence shown here is derived from an EMBL/GenBank/DDBJ whole genome shotgun (WGS) entry which is preliminary data.</text>
</comment>
<protein>
    <submittedName>
        <fullName evidence="3">Uncharacterized protein</fullName>
    </submittedName>
</protein>
<feature type="compositionally biased region" description="Gly residues" evidence="1">
    <location>
        <begin position="42"/>
        <end position="58"/>
    </location>
</feature>
<dbReference type="RefSeq" id="WP_221303609.1">
    <property type="nucleotide sequence ID" value="NZ_JACHBW010000003.1"/>
</dbReference>
<dbReference type="EMBL" id="JACHBW010000003">
    <property type="protein sequence ID" value="MBB6101672.1"/>
    <property type="molecule type" value="Genomic_DNA"/>
</dbReference>
<feature type="compositionally biased region" description="Pro residues" evidence="1">
    <location>
        <begin position="65"/>
        <end position="100"/>
    </location>
</feature>
<feature type="signal peptide" evidence="2">
    <location>
        <begin position="1"/>
        <end position="27"/>
    </location>
</feature>
<reference evidence="3 4" key="1">
    <citation type="submission" date="2020-08" db="EMBL/GenBank/DDBJ databases">
        <title>Above-ground endophytic microbial communities from plants in different locations in the United States.</title>
        <authorList>
            <person name="Frank C."/>
        </authorList>
    </citation>
    <scope>NUCLEOTIDE SEQUENCE [LARGE SCALE GENOMIC DNA]</scope>
    <source>
        <strain evidence="3 4">WP4_2_2</strain>
    </source>
</reference>
<accession>A0A7W9TUG6</accession>
<dbReference type="Pfam" id="PF20125">
    <property type="entry name" value="DUF6515"/>
    <property type="match status" value="1"/>
</dbReference>
<sequence>MTGLSAQKMIAAALSVSVTLASAEAFAFRGMARTSIHPMGGNISGGQGLTRPGFNGGGEQHHVPQPGPQPHPPGPNPPNPDPQPHPPGPGPHPPGPPPPPPGYWGGGWYVDPVAAAVSVGVTAAVVGSMVATLPPACATVIVGGVTYEQCGGTWYQPQYVGAQVQYVVVTAPQ</sequence>
<organism evidence="3 4">
    <name type="scientific">Paraburkholderia bannensis</name>
    <dbReference type="NCBI Taxonomy" id="765414"/>
    <lineage>
        <taxon>Bacteria</taxon>
        <taxon>Pseudomonadati</taxon>
        <taxon>Pseudomonadota</taxon>
        <taxon>Betaproteobacteria</taxon>
        <taxon>Burkholderiales</taxon>
        <taxon>Burkholderiaceae</taxon>
        <taxon>Paraburkholderia</taxon>
    </lineage>
</organism>
<feature type="region of interest" description="Disordered" evidence="1">
    <location>
        <begin position="38"/>
        <end position="100"/>
    </location>
</feature>
<evidence type="ECO:0000313" key="3">
    <source>
        <dbReference type="EMBL" id="MBB6101672.1"/>
    </source>
</evidence>
<evidence type="ECO:0000256" key="2">
    <source>
        <dbReference type="SAM" id="SignalP"/>
    </source>
</evidence>
<dbReference type="InterPro" id="IPR045398">
    <property type="entry name" value="DUF6515"/>
</dbReference>
<evidence type="ECO:0000313" key="4">
    <source>
        <dbReference type="Proteomes" id="UP000571554"/>
    </source>
</evidence>
<evidence type="ECO:0000256" key="1">
    <source>
        <dbReference type="SAM" id="MobiDB-lite"/>
    </source>
</evidence>